<keyword evidence="2 5" id="KW-0238">DNA-binding</keyword>
<evidence type="ECO:0000256" key="2">
    <source>
        <dbReference type="ARBA" id="ARBA00023125"/>
    </source>
</evidence>
<keyword evidence="1" id="KW-0805">Transcription regulation</keyword>
<dbReference type="InterPro" id="IPR010982">
    <property type="entry name" value="Lambda_DNA-bd_dom_sf"/>
</dbReference>
<dbReference type="SUPFAM" id="SSF53822">
    <property type="entry name" value="Periplasmic binding protein-like I"/>
    <property type="match status" value="1"/>
</dbReference>
<accession>A0ABP6WJY9</accession>
<dbReference type="Gene3D" id="3.40.50.2300">
    <property type="match status" value="2"/>
</dbReference>
<dbReference type="PANTHER" id="PTHR30146">
    <property type="entry name" value="LACI-RELATED TRANSCRIPTIONAL REPRESSOR"/>
    <property type="match status" value="1"/>
</dbReference>
<dbReference type="EMBL" id="BAAAZN010000008">
    <property type="protein sequence ID" value="GAA3552360.1"/>
    <property type="molecule type" value="Genomic_DNA"/>
</dbReference>
<dbReference type="Proteomes" id="UP001500689">
    <property type="component" value="Unassembled WGS sequence"/>
</dbReference>
<dbReference type="CDD" id="cd06267">
    <property type="entry name" value="PBP1_LacI_sugar_binding-like"/>
    <property type="match status" value="1"/>
</dbReference>
<protein>
    <submittedName>
        <fullName evidence="5">LacI family DNA-binding transcriptional regulator</fullName>
    </submittedName>
</protein>
<comment type="caution">
    <text evidence="5">The sequence shown here is derived from an EMBL/GenBank/DDBJ whole genome shotgun (WGS) entry which is preliminary data.</text>
</comment>
<dbReference type="Pfam" id="PF00356">
    <property type="entry name" value="LacI"/>
    <property type="match status" value="1"/>
</dbReference>
<dbReference type="SUPFAM" id="SSF47413">
    <property type="entry name" value="lambda repressor-like DNA-binding domains"/>
    <property type="match status" value="1"/>
</dbReference>
<evidence type="ECO:0000313" key="6">
    <source>
        <dbReference type="Proteomes" id="UP001500689"/>
    </source>
</evidence>
<dbReference type="InterPro" id="IPR046335">
    <property type="entry name" value="LacI/GalR-like_sensor"/>
</dbReference>
<dbReference type="GO" id="GO:0003677">
    <property type="term" value="F:DNA binding"/>
    <property type="evidence" value="ECO:0007669"/>
    <property type="project" value="UniProtKB-KW"/>
</dbReference>
<dbReference type="InterPro" id="IPR028082">
    <property type="entry name" value="Peripla_BP_I"/>
</dbReference>
<proteinExistence type="predicted"/>
<evidence type="ECO:0000256" key="3">
    <source>
        <dbReference type="ARBA" id="ARBA00023163"/>
    </source>
</evidence>
<reference evidence="6" key="1">
    <citation type="journal article" date="2019" name="Int. J. Syst. Evol. Microbiol.">
        <title>The Global Catalogue of Microorganisms (GCM) 10K type strain sequencing project: providing services to taxonomists for standard genome sequencing and annotation.</title>
        <authorList>
            <consortium name="The Broad Institute Genomics Platform"/>
            <consortium name="The Broad Institute Genome Sequencing Center for Infectious Disease"/>
            <person name="Wu L."/>
            <person name="Ma J."/>
        </authorList>
    </citation>
    <scope>NUCLEOTIDE SEQUENCE [LARGE SCALE GENOMIC DNA]</scope>
    <source>
        <strain evidence="6">JCM 16898</strain>
    </source>
</reference>
<evidence type="ECO:0000313" key="5">
    <source>
        <dbReference type="EMBL" id="GAA3552360.1"/>
    </source>
</evidence>
<name>A0ABP6WJY9_9PSEU</name>
<dbReference type="PANTHER" id="PTHR30146:SF153">
    <property type="entry name" value="LACTOSE OPERON REPRESSOR"/>
    <property type="match status" value="1"/>
</dbReference>
<dbReference type="SMART" id="SM00354">
    <property type="entry name" value="HTH_LACI"/>
    <property type="match status" value="1"/>
</dbReference>
<evidence type="ECO:0000256" key="1">
    <source>
        <dbReference type="ARBA" id="ARBA00023015"/>
    </source>
</evidence>
<organism evidence="5 6">
    <name type="scientific">Amycolatopsis ultiminotia</name>
    <dbReference type="NCBI Taxonomy" id="543629"/>
    <lineage>
        <taxon>Bacteria</taxon>
        <taxon>Bacillati</taxon>
        <taxon>Actinomycetota</taxon>
        <taxon>Actinomycetes</taxon>
        <taxon>Pseudonocardiales</taxon>
        <taxon>Pseudonocardiaceae</taxon>
        <taxon>Amycolatopsis</taxon>
    </lineage>
</organism>
<dbReference type="Pfam" id="PF13377">
    <property type="entry name" value="Peripla_BP_3"/>
    <property type="match status" value="1"/>
</dbReference>
<dbReference type="InterPro" id="IPR000843">
    <property type="entry name" value="HTH_LacI"/>
</dbReference>
<keyword evidence="3" id="KW-0804">Transcription</keyword>
<evidence type="ECO:0000259" key="4">
    <source>
        <dbReference type="PROSITE" id="PS50932"/>
    </source>
</evidence>
<sequence>MLSESVPVREGAMRRVSLADVAKAAGVAKATASRALSSRQQDVGAATRARILEVAADLGYQPNRAAQSLRTGRLRLLAVAVPADLRGWEPILAGAAGQARRRGYHLVLHYLDSASEDEQLAEGLSADGLLLIAPGRTLRPPVGEDGVPLPTAVVDDTVEHGDGALLRTALWQAGRTAGRHLADQDRFRLAVLAESSGPVVDGFLAACTDAGLSAPEVHISAPGEVAVERVVTDAPVDGFFATTPALAAHSVAGFRRIGLTVPEDVSVVALGDGDLAQHFDPPLTVVSPPWQALGARAVDLLVDAIEDGAVVPAGLELVAELVVRGSSVPERRRAVARD</sequence>
<dbReference type="CDD" id="cd01392">
    <property type="entry name" value="HTH_LacI"/>
    <property type="match status" value="1"/>
</dbReference>
<dbReference type="Gene3D" id="1.10.260.40">
    <property type="entry name" value="lambda repressor-like DNA-binding domains"/>
    <property type="match status" value="1"/>
</dbReference>
<gene>
    <name evidence="5" type="ORF">GCM10022222_39970</name>
</gene>
<feature type="domain" description="HTH lacI-type" evidence="4">
    <location>
        <begin position="16"/>
        <end position="71"/>
    </location>
</feature>
<dbReference type="PROSITE" id="PS50932">
    <property type="entry name" value="HTH_LACI_2"/>
    <property type="match status" value="1"/>
</dbReference>
<keyword evidence="6" id="KW-1185">Reference proteome</keyword>